<name>A0A151ZH54_TIELA</name>
<dbReference type="InterPro" id="IPR006565">
    <property type="entry name" value="BTP"/>
</dbReference>
<dbReference type="InParanoid" id="A0A151ZH54"/>
<dbReference type="Gene3D" id="1.10.20.10">
    <property type="entry name" value="Histone, subunit A"/>
    <property type="match status" value="1"/>
</dbReference>
<dbReference type="PANTHER" id="PTHR46338">
    <property type="entry name" value="TRANSCRIPTION INITIATION FACTOR TFIID SUBUNIT 8"/>
    <property type="match status" value="1"/>
</dbReference>
<gene>
    <name evidence="9" type="ORF">DLAC_05986</name>
</gene>
<organism evidence="9 10">
    <name type="scientific">Tieghemostelium lacteum</name>
    <name type="common">Slime mold</name>
    <name type="synonym">Dictyostelium lacteum</name>
    <dbReference type="NCBI Taxonomy" id="361077"/>
    <lineage>
        <taxon>Eukaryota</taxon>
        <taxon>Amoebozoa</taxon>
        <taxon>Evosea</taxon>
        <taxon>Eumycetozoa</taxon>
        <taxon>Dictyostelia</taxon>
        <taxon>Dictyosteliales</taxon>
        <taxon>Raperosteliaceae</taxon>
        <taxon>Tieghemostelium</taxon>
    </lineage>
</organism>
<evidence type="ECO:0000256" key="7">
    <source>
        <dbReference type="SAM" id="MobiDB-lite"/>
    </source>
</evidence>
<evidence type="ECO:0000313" key="10">
    <source>
        <dbReference type="Proteomes" id="UP000076078"/>
    </source>
</evidence>
<accession>A0A151ZH54</accession>
<proteinExistence type="inferred from homology"/>
<feature type="domain" description="Bromodomain associated" evidence="8">
    <location>
        <begin position="3"/>
        <end position="79"/>
    </location>
</feature>
<feature type="compositionally biased region" description="Basic and acidic residues" evidence="7">
    <location>
        <begin position="263"/>
        <end position="281"/>
    </location>
</feature>
<protein>
    <recommendedName>
        <fullName evidence="3">Transcription initiation factor TFIID subunit 8</fullName>
    </recommendedName>
</protein>
<dbReference type="PANTHER" id="PTHR46338:SF1">
    <property type="entry name" value="TRANSCRIPTION INITIATION FACTOR TFIID SUBUNIT 8"/>
    <property type="match status" value="1"/>
</dbReference>
<evidence type="ECO:0000256" key="6">
    <source>
        <dbReference type="ARBA" id="ARBA00023242"/>
    </source>
</evidence>
<dbReference type="SMART" id="SM00576">
    <property type="entry name" value="BTP"/>
    <property type="match status" value="1"/>
</dbReference>
<evidence type="ECO:0000259" key="8">
    <source>
        <dbReference type="SMART" id="SM00576"/>
    </source>
</evidence>
<feature type="compositionally biased region" description="Low complexity" evidence="7">
    <location>
        <begin position="204"/>
        <end position="235"/>
    </location>
</feature>
<dbReference type="InterPro" id="IPR019473">
    <property type="entry name" value="TFIID_su8_C"/>
</dbReference>
<feature type="region of interest" description="Disordered" evidence="7">
    <location>
        <begin position="195"/>
        <end position="322"/>
    </location>
</feature>
<dbReference type="OrthoDB" id="436852at2759"/>
<dbReference type="Pfam" id="PF07524">
    <property type="entry name" value="Bromo_TP"/>
    <property type="match status" value="1"/>
</dbReference>
<evidence type="ECO:0000256" key="2">
    <source>
        <dbReference type="ARBA" id="ARBA00008767"/>
    </source>
</evidence>
<evidence type="ECO:0000256" key="4">
    <source>
        <dbReference type="ARBA" id="ARBA00023015"/>
    </source>
</evidence>
<comment type="subcellular location">
    <subcellularLocation>
        <location evidence="1">Nucleus</location>
    </subcellularLocation>
</comment>
<comment type="caution">
    <text evidence="9">The sequence shown here is derived from an EMBL/GenBank/DDBJ whole genome shotgun (WGS) entry which is preliminary data.</text>
</comment>
<feature type="compositionally biased region" description="Basic and acidic residues" evidence="7">
    <location>
        <begin position="310"/>
        <end position="322"/>
    </location>
</feature>
<evidence type="ECO:0000256" key="1">
    <source>
        <dbReference type="ARBA" id="ARBA00004123"/>
    </source>
</evidence>
<dbReference type="OMA" id="SCRTDSN"/>
<dbReference type="Pfam" id="PF10406">
    <property type="entry name" value="TAF8_C"/>
    <property type="match status" value="1"/>
</dbReference>
<evidence type="ECO:0000313" key="9">
    <source>
        <dbReference type="EMBL" id="KYQ93318.1"/>
    </source>
</evidence>
<dbReference type="Proteomes" id="UP000076078">
    <property type="component" value="Unassembled WGS sequence"/>
</dbReference>
<dbReference type="GO" id="GO:0005669">
    <property type="term" value="C:transcription factor TFIID complex"/>
    <property type="evidence" value="ECO:0007669"/>
    <property type="project" value="InterPro"/>
</dbReference>
<evidence type="ECO:0000256" key="5">
    <source>
        <dbReference type="ARBA" id="ARBA00023163"/>
    </source>
</evidence>
<evidence type="ECO:0000256" key="3">
    <source>
        <dbReference type="ARBA" id="ARBA00017307"/>
    </source>
</evidence>
<keyword evidence="6" id="KW-0539">Nucleus</keyword>
<feature type="region of interest" description="Disordered" evidence="7">
    <location>
        <begin position="105"/>
        <end position="125"/>
    </location>
</feature>
<feature type="compositionally biased region" description="Low complexity" evidence="7">
    <location>
        <begin position="109"/>
        <end position="125"/>
    </location>
</feature>
<dbReference type="GO" id="GO:0046982">
    <property type="term" value="F:protein heterodimerization activity"/>
    <property type="evidence" value="ECO:0007669"/>
    <property type="project" value="InterPro"/>
</dbReference>
<dbReference type="InterPro" id="IPR009072">
    <property type="entry name" value="Histone-fold"/>
</dbReference>
<keyword evidence="4" id="KW-0805">Transcription regulation</keyword>
<keyword evidence="10" id="KW-1185">Reference proteome</keyword>
<dbReference type="EMBL" id="LODT01000028">
    <property type="protein sequence ID" value="KYQ93318.1"/>
    <property type="molecule type" value="Genomic_DNA"/>
</dbReference>
<sequence>MCDNYARILSKIVVAQISGSFGFHSITNSAVESLADVLKLYIEEIGTRSHEYSELSCRTDSNFYDVNQTLYDMGLNLTELQQFLLQADEIPFSRPIPPFPLAGVEKESTTQTTNNNHHNNNNNNTEVKERILPPHIPSFLPDFPENHTYSKSPLYGEVITNAHSLHKQKNKHKRKIEESLIKLTEITTTDKTTNYDTKQLKEQNNNNFNNINSNDISNSSSNSNMNNNNNINSNGNGNGEHSHLQPDIIQPTPLGEINSAYFHKPEDDIKKHEEPPRRALLSEEDAERAKKKLKCDKILSLTHESSTVIDEDKDKENVTETH</sequence>
<dbReference type="AlphaFoldDB" id="A0A151ZH54"/>
<dbReference type="InterPro" id="IPR037818">
    <property type="entry name" value="TAF8"/>
</dbReference>
<keyword evidence="5" id="KW-0804">Transcription</keyword>
<reference evidence="9 10" key="1">
    <citation type="submission" date="2015-12" db="EMBL/GenBank/DDBJ databases">
        <title>Dictyostelia acquired genes for synthesis and detection of signals that induce cell-type specialization by lateral gene transfer from prokaryotes.</title>
        <authorList>
            <person name="Gloeckner G."/>
            <person name="Schaap P."/>
        </authorList>
    </citation>
    <scope>NUCLEOTIDE SEQUENCE [LARGE SCALE GENOMIC DNA]</scope>
    <source>
        <strain evidence="9 10">TK</strain>
    </source>
</reference>
<comment type="similarity">
    <text evidence="2">Belongs to the TAF8 family.</text>
</comment>
<dbReference type="CDD" id="cd08049">
    <property type="entry name" value="TAF8"/>
    <property type="match status" value="1"/>
</dbReference>
<dbReference type="STRING" id="361077.A0A151ZH54"/>